<keyword evidence="2" id="KW-1185">Reference proteome</keyword>
<comment type="caution">
    <text evidence="1">The sequence shown here is derived from an EMBL/GenBank/DDBJ whole genome shotgun (WGS) entry which is preliminary data.</text>
</comment>
<gene>
    <name evidence="1" type="ORF">HJG59_009067</name>
</gene>
<reference evidence="1 2" key="1">
    <citation type="journal article" date="2020" name="Nature">
        <title>Six reference-quality genomes reveal evolution of bat adaptations.</title>
        <authorList>
            <person name="Jebb D."/>
            <person name="Huang Z."/>
            <person name="Pippel M."/>
            <person name="Hughes G.M."/>
            <person name="Lavrichenko K."/>
            <person name="Devanna P."/>
            <person name="Winkler S."/>
            <person name="Jermiin L.S."/>
            <person name="Skirmuntt E.C."/>
            <person name="Katzourakis A."/>
            <person name="Burkitt-Gray L."/>
            <person name="Ray D.A."/>
            <person name="Sullivan K.A.M."/>
            <person name="Roscito J.G."/>
            <person name="Kirilenko B.M."/>
            <person name="Davalos L.M."/>
            <person name="Corthals A.P."/>
            <person name="Power M.L."/>
            <person name="Jones G."/>
            <person name="Ransome R.D."/>
            <person name="Dechmann D.K.N."/>
            <person name="Locatelli A.G."/>
            <person name="Puechmaille S.J."/>
            <person name="Fedrigo O."/>
            <person name="Jarvis E.D."/>
            <person name="Hiller M."/>
            <person name="Vernes S.C."/>
            <person name="Myers E.W."/>
            <person name="Teeling E.C."/>
        </authorList>
    </citation>
    <scope>NUCLEOTIDE SEQUENCE [LARGE SCALE GENOMIC DNA]</scope>
    <source>
        <strain evidence="1">MMolMol1</strain>
        <tissue evidence="1">Muscle</tissue>
    </source>
</reference>
<organism evidence="1 2">
    <name type="scientific">Molossus molossus</name>
    <name type="common">Pallas' mastiff bat</name>
    <name type="synonym">Vespertilio molossus</name>
    <dbReference type="NCBI Taxonomy" id="27622"/>
    <lineage>
        <taxon>Eukaryota</taxon>
        <taxon>Metazoa</taxon>
        <taxon>Chordata</taxon>
        <taxon>Craniata</taxon>
        <taxon>Vertebrata</taxon>
        <taxon>Euteleostomi</taxon>
        <taxon>Mammalia</taxon>
        <taxon>Eutheria</taxon>
        <taxon>Laurasiatheria</taxon>
        <taxon>Chiroptera</taxon>
        <taxon>Yangochiroptera</taxon>
        <taxon>Molossidae</taxon>
        <taxon>Molossus</taxon>
    </lineage>
</organism>
<evidence type="ECO:0000313" key="2">
    <source>
        <dbReference type="Proteomes" id="UP000550707"/>
    </source>
</evidence>
<proteinExistence type="predicted"/>
<protein>
    <submittedName>
        <fullName evidence="1">Uncharacterized protein</fullName>
    </submittedName>
</protein>
<dbReference type="Proteomes" id="UP000550707">
    <property type="component" value="Unassembled WGS sequence"/>
</dbReference>
<dbReference type="AlphaFoldDB" id="A0A7J8E2X1"/>
<dbReference type="EMBL" id="JACASF010000015">
    <property type="protein sequence ID" value="KAF6429753.1"/>
    <property type="molecule type" value="Genomic_DNA"/>
</dbReference>
<evidence type="ECO:0000313" key="1">
    <source>
        <dbReference type="EMBL" id="KAF6429753.1"/>
    </source>
</evidence>
<name>A0A7J8E2X1_MOLMO</name>
<accession>A0A7J8E2X1</accession>
<sequence length="128" mass="14148">MKVMQTRDRKSILGTIQPPRDGTVQTAVTAIWFVLSRLDQVMPLCLDQVAWASLLRKRDDTRRLRGQQRCTYHFSPSDPKQSVQCLASHLGAGTAVITPRREGLPISSFGALQVAAGCRWNVTDNGLG</sequence>
<dbReference type="InParanoid" id="A0A7J8E2X1"/>